<dbReference type="EMBL" id="LT906470">
    <property type="protein sequence ID" value="SNV71401.1"/>
    <property type="molecule type" value="Genomic_DNA"/>
</dbReference>
<accession>A0A239ZJ78</accession>
<dbReference type="NCBIfam" id="TIGR02512">
    <property type="entry name" value="FeFe_hydrog_A"/>
    <property type="match status" value="1"/>
</dbReference>
<dbReference type="InterPro" id="IPR050340">
    <property type="entry name" value="Cytosolic_Fe-S_CAF"/>
</dbReference>
<dbReference type="InterPro" id="IPR017896">
    <property type="entry name" value="4Fe4S_Fe-S-bd"/>
</dbReference>
<name>A0A239ZJ78_9FIRM</name>
<dbReference type="SUPFAM" id="SSF53920">
    <property type="entry name" value="Fe-only hydrogenase"/>
    <property type="match status" value="1"/>
</dbReference>
<dbReference type="Gene3D" id="4.10.260.20">
    <property type="entry name" value="Iron hydrogenase, small subunit"/>
    <property type="match status" value="1"/>
</dbReference>
<dbReference type="Gene3D" id="3.30.70.20">
    <property type="match status" value="1"/>
</dbReference>
<keyword evidence="1" id="KW-0479">Metal-binding</keyword>
<dbReference type="Pfam" id="PF13237">
    <property type="entry name" value="Fer4_10"/>
    <property type="match status" value="1"/>
</dbReference>
<dbReference type="PROSITE" id="PS51379">
    <property type="entry name" value="4FE4S_FER_2"/>
    <property type="match status" value="1"/>
</dbReference>
<dbReference type="KEGG" id="vrm:44547418_01435"/>
<evidence type="ECO:0000256" key="1">
    <source>
        <dbReference type="ARBA" id="ARBA00022723"/>
    </source>
</evidence>
<dbReference type="Gene3D" id="3.40.50.1780">
    <property type="match status" value="1"/>
</dbReference>
<feature type="domain" description="4Fe-4S ferredoxin-type" evidence="4">
    <location>
        <begin position="47"/>
        <end position="78"/>
    </location>
</feature>
<dbReference type="SMART" id="SM00902">
    <property type="entry name" value="Fe_hyd_SSU"/>
    <property type="match status" value="1"/>
</dbReference>
<evidence type="ECO:0000313" key="6">
    <source>
        <dbReference type="Proteomes" id="UP000214973"/>
    </source>
</evidence>
<dbReference type="AlphaFoldDB" id="A0A239ZJ78"/>
<gene>
    <name evidence="5" type="ORF">SAMEA44547418_01435</name>
</gene>
<dbReference type="InterPro" id="IPR013352">
    <property type="entry name" value="Fe_hydrogenase_subset"/>
</dbReference>
<dbReference type="Pfam" id="PF02256">
    <property type="entry name" value="Fe_hyd_SSU"/>
    <property type="match status" value="1"/>
</dbReference>
<proteinExistence type="predicted"/>
<dbReference type="GO" id="GO:0051536">
    <property type="term" value="F:iron-sulfur cluster binding"/>
    <property type="evidence" value="ECO:0007669"/>
    <property type="project" value="UniProtKB-KW"/>
</dbReference>
<dbReference type="RefSeq" id="WP_095066327.1">
    <property type="nucleotide sequence ID" value="NZ_LT906470.1"/>
</dbReference>
<reference evidence="5 6" key="1">
    <citation type="submission" date="2017-06" db="EMBL/GenBank/DDBJ databases">
        <authorList>
            <consortium name="Pathogen Informatics"/>
        </authorList>
    </citation>
    <scope>NUCLEOTIDE SEQUENCE [LARGE SCALE GENOMIC DNA]</scope>
    <source>
        <strain evidence="5 6">NCTC12018</strain>
    </source>
</reference>
<dbReference type="Pfam" id="PF02906">
    <property type="entry name" value="Fe_hyd_lg_C"/>
    <property type="match status" value="1"/>
</dbReference>
<evidence type="ECO:0000256" key="2">
    <source>
        <dbReference type="ARBA" id="ARBA00023004"/>
    </source>
</evidence>
<dbReference type="PROSITE" id="PS00198">
    <property type="entry name" value="4FE4S_FER_1"/>
    <property type="match status" value="1"/>
</dbReference>
<dbReference type="InterPro" id="IPR003149">
    <property type="entry name" value="Fe_hydrogenase_ssu"/>
</dbReference>
<keyword evidence="2" id="KW-0408">Iron</keyword>
<dbReference type="SUPFAM" id="SSF54862">
    <property type="entry name" value="4Fe-4S ferredoxins"/>
    <property type="match status" value="1"/>
</dbReference>
<dbReference type="EC" id="1.12.7.2" evidence="5"/>
<keyword evidence="6" id="KW-1185">Reference proteome</keyword>
<dbReference type="GO" id="GO:0005506">
    <property type="term" value="F:iron ion binding"/>
    <property type="evidence" value="ECO:0007669"/>
    <property type="project" value="InterPro"/>
</dbReference>
<evidence type="ECO:0000259" key="4">
    <source>
        <dbReference type="PROSITE" id="PS51379"/>
    </source>
</evidence>
<evidence type="ECO:0000256" key="3">
    <source>
        <dbReference type="ARBA" id="ARBA00023014"/>
    </source>
</evidence>
<dbReference type="InterPro" id="IPR036991">
    <property type="entry name" value="Fe_hydrogenase_ssu_sf"/>
</dbReference>
<dbReference type="InterPro" id="IPR009016">
    <property type="entry name" value="Fe_hydrogenase"/>
</dbReference>
<dbReference type="Proteomes" id="UP000214973">
    <property type="component" value="Chromosome 1"/>
</dbReference>
<dbReference type="PANTHER" id="PTHR11615">
    <property type="entry name" value="NITRATE, FORMATE, IRON DEHYDROGENASE"/>
    <property type="match status" value="1"/>
</dbReference>
<evidence type="ECO:0000313" key="5">
    <source>
        <dbReference type="EMBL" id="SNV71401.1"/>
    </source>
</evidence>
<keyword evidence="3" id="KW-0411">Iron-sulfur</keyword>
<sequence>MSKYQFLDRRVPIEEGNIALVQDLSKCKNCSLCRKACAVDMGVFDYYDLTTNGDHPICIHCGQCASICPFDSINERSEIDEVKAAIADPDKIVIFQTAPAVRVGLGEEFGLDAGTFVEGKMVAALRKLGGDYVLDTNFGADMTIMEEASELVERVLNGSGELPQFTSCCPAWVKFAETFYPEFLPNLSTAKSPIAMQAPTQKTYFAEKMGLDAKKIVAVAVTPCTAKKFEIRRDEMNSSAEYWDVPEMRDTDYCITTRELAKWLRAEDVSFDELEDSAFDPLMGEASGGGIIFGNTGGVMEAAMRTAYKVVTNEDAPNTLIPFEAIRGMDGAREADVTIGDKTLHVAAVHGTGNLRKFIERMRAENIHYDFIEVMACRGGCIGGGGQPRVKLPMADKAREARIASLYTRDNEVKVKASCDNPDIQKLYAEFFDGKPLSHRAHHMLHTTYVSRAEDLGPNGACTPATCPTSVPNLKKAADAAKAAAESNN</sequence>
<protein>
    <submittedName>
        <fullName evidence="5">Iron hydrogenase 1</fullName>
        <ecNumber evidence="5">1.12.7.2</ecNumber>
    </submittedName>
</protein>
<dbReference type="InterPro" id="IPR004108">
    <property type="entry name" value="Fe_hydrogenase_lsu_C"/>
</dbReference>
<keyword evidence="5" id="KW-0560">Oxidoreductase</keyword>
<dbReference type="Gene3D" id="3.40.950.10">
    <property type="entry name" value="Fe-only Hydrogenase (Larger Subunit), Chain L, domain 3"/>
    <property type="match status" value="1"/>
</dbReference>
<dbReference type="GO" id="GO:0008901">
    <property type="term" value="F:ferredoxin hydrogenase activity"/>
    <property type="evidence" value="ECO:0007669"/>
    <property type="project" value="UniProtKB-EC"/>
</dbReference>
<organism evidence="5 6">
    <name type="scientific">Veillonella rodentium</name>
    <dbReference type="NCBI Taxonomy" id="248315"/>
    <lineage>
        <taxon>Bacteria</taxon>
        <taxon>Bacillati</taxon>
        <taxon>Bacillota</taxon>
        <taxon>Negativicutes</taxon>
        <taxon>Veillonellales</taxon>
        <taxon>Veillonellaceae</taxon>
        <taxon>Veillonella</taxon>
    </lineage>
</organism>
<dbReference type="InterPro" id="IPR017900">
    <property type="entry name" value="4Fe4S_Fe_S_CS"/>
</dbReference>